<dbReference type="InterPro" id="IPR018247">
    <property type="entry name" value="EF_Hand_1_Ca_BS"/>
</dbReference>
<keyword evidence="10" id="KW-0496">Mitochondrion</keyword>
<dbReference type="InterPro" id="IPR023395">
    <property type="entry name" value="MCP_dom_sf"/>
</dbReference>
<dbReference type="Gene3D" id="1.10.238.10">
    <property type="entry name" value="EF-hand"/>
    <property type="match status" value="2"/>
</dbReference>
<evidence type="ECO:0000256" key="8">
    <source>
        <dbReference type="ARBA" id="ARBA00022837"/>
    </source>
</evidence>
<dbReference type="Pfam" id="PF13499">
    <property type="entry name" value="EF-hand_7"/>
    <property type="match status" value="2"/>
</dbReference>
<evidence type="ECO:0000256" key="1">
    <source>
        <dbReference type="ARBA" id="ARBA00004448"/>
    </source>
</evidence>
<evidence type="ECO:0000256" key="3">
    <source>
        <dbReference type="ARBA" id="ARBA00022448"/>
    </source>
</evidence>
<evidence type="ECO:0000256" key="7">
    <source>
        <dbReference type="ARBA" id="ARBA00022792"/>
    </source>
</evidence>
<dbReference type="AlphaFoldDB" id="A0A1W0W9Q6"/>
<dbReference type="FunFam" id="1.50.40.10:FF:000003">
    <property type="entry name" value="Putative calcium-binding mitochondrial carrier protein scamc-2"/>
    <property type="match status" value="1"/>
</dbReference>
<dbReference type="PROSITE" id="PS50222">
    <property type="entry name" value="EF_HAND_2"/>
    <property type="match status" value="3"/>
</dbReference>
<keyword evidence="4 12" id="KW-0812">Transmembrane</keyword>
<dbReference type="PROSITE" id="PS00018">
    <property type="entry name" value="EF_HAND_1"/>
    <property type="match status" value="2"/>
</dbReference>
<dbReference type="GO" id="GO:0005509">
    <property type="term" value="F:calcium ion binding"/>
    <property type="evidence" value="ECO:0007669"/>
    <property type="project" value="InterPro"/>
</dbReference>
<organism evidence="15 16">
    <name type="scientific">Hypsibius exemplaris</name>
    <name type="common">Freshwater tardigrade</name>
    <dbReference type="NCBI Taxonomy" id="2072580"/>
    <lineage>
        <taxon>Eukaryota</taxon>
        <taxon>Metazoa</taxon>
        <taxon>Ecdysozoa</taxon>
        <taxon>Tardigrada</taxon>
        <taxon>Eutardigrada</taxon>
        <taxon>Parachela</taxon>
        <taxon>Hypsibioidea</taxon>
        <taxon>Hypsibiidae</taxon>
        <taxon>Hypsibius</taxon>
    </lineage>
</organism>
<dbReference type="Proteomes" id="UP000192578">
    <property type="component" value="Unassembled WGS sequence"/>
</dbReference>
<proteinExistence type="inferred from homology"/>
<reference evidence="16" key="1">
    <citation type="submission" date="2017-01" db="EMBL/GenBank/DDBJ databases">
        <title>Comparative genomics of anhydrobiosis in the tardigrade Hypsibius dujardini.</title>
        <authorList>
            <person name="Yoshida Y."/>
            <person name="Koutsovoulos G."/>
            <person name="Laetsch D."/>
            <person name="Stevens L."/>
            <person name="Kumar S."/>
            <person name="Horikawa D."/>
            <person name="Ishino K."/>
            <person name="Komine S."/>
            <person name="Tomita M."/>
            <person name="Blaxter M."/>
            <person name="Arakawa K."/>
        </authorList>
    </citation>
    <scope>NUCLEOTIDE SEQUENCE [LARGE SCALE GENOMIC DNA]</scope>
    <source>
        <strain evidence="16">Z151</strain>
    </source>
</reference>
<dbReference type="InterPro" id="IPR002067">
    <property type="entry name" value="MCP"/>
</dbReference>
<dbReference type="Gene3D" id="1.50.40.10">
    <property type="entry name" value="Mitochondrial carrier domain"/>
    <property type="match status" value="1"/>
</dbReference>
<keyword evidence="16" id="KW-1185">Reference proteome</keyword>
<evidence type="ECO:0000256" key="2">
    <source>
        <dbReference type="ARBA" id="ARBA00006375"/>
    </source>
</evidence>
<keyword evidence="3 13" id="KW-0813">Transport</keyword>
<evidence type="ECO:0000256" key="5">
    <source>
        <dbReference type="ARBA" id="ARBA00022723"/>
    </source>
</evidence>
<dbReference type="OrthoDB" id="270584at2759"/>
<dbReference type="PRINTS" id="PR00926">
    <property type="entry name" value="MITOCARRIER"/>
</dbReference>
<feature type="repeat" description="Solcar" evidence="12">
    <location>
        <begin position="187"/>
        <end position="273"/>
    </location>
</feature>
<keyword evidence="11 12" id="KW-0472">Membrane</keyword>
<evidence type="ECO:0000256" key="4">
    <source>
        <dbReference type="ARBA" id="ARBA00022692"/>
    </source>
</evidence>
<dbReference type="SUPFAM" id="SSF47473">
    <property type="entry name" value="EF-hand"/>
    <property type="match status" value="1"/>
</dbReference>
<keyword evidence="5" id="KW-0479">Metal-binding</keyword>
<feature type="repeat" description="Solcar" evidence="12">
    <location>
        <begin position="282"/>
        <end position="367"/>
    </location>
</feature>
<comment type="subcellular location">
    <subcellularLocation>
        <location evidence="1">Mitochondrion inner membrane</location>
        <topology evidence="1">Multi-pass membrane protein</topology>
    </subcellularLocation>
</comment>
<feature type="domain" description="EF-hand" evidence="14">
    <location>
        <begin position="117"/>
        <end position="152"/>
    </location>
</feature>
<protein>
    <submittedName>
        <fullName evidence="15">Calcium-binding mitochondrial carrier protein SCaMC-2</fullName>
    </submittedName>
</protein>
<dbReference type="FunFam" id="1.10.238.10:FF:000028">
    <property type="entry name" value="Putative calcium-binding mitochondrial carrier protein scamc-2"/>
    <property type="match status" value="1"/>
</dbReference>
<dbReference type="GO" id="GO:0055085">
    <property type="term" value="P:transmembrane transport"/>
    <property type="evidence" value="ECO:0007669"/>
    <property type="project" value="InterPro"/>
</dbReference>
<dbReference type="InterPro" id="IPR018108">
    <property type="entry name" value="MCP_transmembrane"/>
</dbReference>
<evidence type="ECO:0000256" key="12">
    <source>
        <dbReference type="PROSITE-ProRule" id="PRU00282"/>
    </source>
</evidence>
<dbReference type="EMBL" id="MTYJ01000158">
    <property type="protein sequence ID" value="OQV11935.1"/>
    <property type="molecule type" value="Genomic_DNA"/>
</dbReference>
<evidence type="ECO:0000256" key="13">
    <source>
        <dbReference type="RuleBase" id="RU000488"/>
    </source>
</evidence>
<comment type="caution">
    <text evidence="15">The sequence shown here is derived from an EMBL/GenBank/DDBJ whole genome shotgun (WGS) entry which is preliminary data.</text>
</comment>
<evidence type="ECO:0000256" key="6">
    <source>
        <dbReference type="ARBA" id="ARBA00022737"/>
    </source>
</evidence>
<name>A0A1W0W9Q6_HYPEX</name>
<evidence type="ECO:0000313" key="15">
    <source>
        <dbReference type="EMBL" id="OQV11935.1"/>
    </source>
</evidence>
<dbReference type="InterPro" id="IPR011992">
    <property type="entry name" value="EF-hand-dom_pair"/>
</dbReference>
<evidence type="ECO:0000256" key="11">
    <source>
        <dbReference type="ARBA" id="ARBA00023136"/>
    </source>
</evidence>
<dbReference type="SMART" id="SM00054">
    <property type="entry name" value="EFh"/>
    <property type="match status" value="4"/>
</dbReference>
<dbReference type="InterPro" id="IPR002167">
    <property type="entry name" value="GDC-like"/>
</dbReference>
<dbReference type="PRINTS" id="PR00928">
    <property type="entry name" value="GRAVESDC"/>
</dbReference>
<feature type="domain" description="EF-hand" evidence="14">
    <location>
        <begin position="81"/>
        <end position="116"/>
    </location>
</feature>
<dbReference type="SUPFAM" id="SSF103506">
    <property type="entry name" value="Mitochondrial carrier"/>
    <property type="match status" value="1"/>
</dbReference>
<evidence type="ECO:0000256" key="9">
    <source>
        <dbReference type="ARBA" id="ARBA00022989"/>
    </source>
</evidence>
<dbReference type="GO" id="GO:0005743">
    <property type="term" value="C:mitochondrial inner membrane"/>
    <property type="evidence" value="ECO:0007669"/>
    <property type="project" value="UniProtKB-SubCell"/>
</dbReference>
<gene>
    <name evidence="15" type="ORF">BV898_13812</name>
</gene>
<sequence length="476" mass="53571">MKLRNVKNPATLEKLPVHDEQRLSQLFDQLDKDQNGRINADDIMRVFQHIPEQHVKESLEKADVLKSGDVDFAEFVQYIVEHEKNLNVIFSKLDQNRDGMLDTAEIRNSFQKLGVDLDQPEADRLLKRMDANGSLTITFDEFRDYFLWYPSAKVQDLFGYWKHSTFVDLGEDSLVPDDFTEKEMVTGMWWRHLVAGGIAGCVSRTATAPLDRIKTFYQVFGKKGECETLAKCFQSMIKEGGYISLWRGNGMNILKIAPESAVKFMSYEQIKKIIKGDSERELHIWERVLAGAGAGAFSQSAIYPMEVIKTRLTLRTTGQFDGIFHAARKIYRQEGFRAFYRGYAPNLMGILPYAGIDLAVYETLKRWYIARNPPKTGTGQKPPALVVLGCGMVSSICGQVSSYPLALVKTKLQANVGPVAMAENATLAVMKNIVTQEGFTGLYRGMGPNFMKAVPAVSISYVVYEHVREALGGHMT</sequence>
<dbReference type="Pfam" id="PF00153">
    <property type="entry name" value="Mito_carr"/>
    <property type="match status" value="3"/>
</dbReference>
<keyword evidence="6" id="KW-0677">Repeat</keyword>
<keyword evidence="9" id="KW-1133">Transmembrane helix</keyword>
<dbReference type="InterPro" id="IPR002048">
    <property type="entry name" value="EF_hand_dom"/>
</dbReference>
<dbReference type="PANTHER" id="PTHR24089">
    <property type="entry name" value="SOLUTE CARRIER FAMILY 25"/>
    <property type="match status" value="1"/>
</dbReference>
<evidence type="ECO:0000313" key="16">
    <source>
        <dbReference type="Proteomes" id="UP000192578"/>
    </source>
</evidence>
<dbReference type="PROSITE" id="PS50920">
    <property type="entry name" value="SOLCAR"/>
    <property type="match status" value="3"/>
</dbReference>
<feature type="repeat" description="Solcar" evidence="12">
    <location>
        <begin position="382"/>
        <end position="470"/>
    </location>
</feature>
<evidence type="ECO:0000256" key="10">
    <source>
        <dbReference type="ARBA" id="ARBA00023128"/>
    </source>
</evidence>
<evidence type="ECO:0000259" key="14">
    <source>
        <dbReference type="PROSITE" id="PS50222"/>
    </source>
</evidence>
<accession>A0A1W0W9Q6</accession>
<comment type="similarity">
    <text evidence="2 13">Belongs to the mitochondrial carrier (TC 2.A.29) family.</text>
</comment>
<feature type="domain" description="EF-hand" evidence="14">
    <location>
        <begin position="18"/>
        <end position="53"/>
    </location>
</feature>
<keyword evidence="8" id="KW-0106">Calcium</keyword>
<keyword evidence="7" id="KW-0999">Mitochondrion inner membrane</keyword>